<evidence type="ECO:0008006" key="4">
    <source>
        <dbReference type="Google" id="ProtNLM"/>
    </source>
</evidence>
<feature type="transmembrane region" description="Helical" evidence="1">
    <location>
        <begin position="128"/>
        <end position="151"/>
    </location>
</feature>
<keyword evidence="1" id="KW-0812">Transmembrane</keyword>
<reference evidence="3" key="1">
    <citation type="submission" date="2016-01" db="EMBL/GenBank/DDBJ databases">
        <title>Draft genome of Chromobacterium sp. F49.</title>
        <authorList>
            <person name="Hong K.W."/>
        </authorList>
    </citation>
    <scope>NUCLEOTIDE SEQUENCE [LARGE SCALE GENOMIC DNA]</scope>
    <source>
        <strain evidence="3">M63</strain>
    </source>
</reference>
<keyword evidence="3" id="KW-1185">Reference proteome</keyword>
<protein>
    <recommendedName>
        <fullName evidence="4">Copper resistance protein D domain-containing protein</fullName>
    </recommendedName>
</protein>
<name>A0A161U6L0_9BACL</name>
<dbReference type="EMBL" id="LQRA01000044">
    <property type="protein sequence ID" value="KZE81206.1"/>
    <property type="molecule type" value="Genomic_DNA"/>
</dbReference>
<proteinExistence type="predicted"/>
<dbReference type="OrthoDB" id="2988102at2"/>
<feature type="transmembrane region" description="Helical" evidence="1">
    <location>
        <begin position="49"/>
        <end position="70"/>
    </location>
</feature>
<accession>A0A161U6L0</accession>
<feature type="transmembrane region" description="Helical" evidence="1">
    <location>
        <begin position="90"/>
        <end position="108"/>
    </location>
</feature>
<sequence>MFGFLLFLHLTGLSLWIGSGLTAVVMLPLLNQRPGSVELRALARKTLRVISTIAHPSALVVLISGVVMIVQMNIPAQSKPLWLQVMEKGGGMVILLAVILTGILGSRLKKRLNAENGQGTGATAPARIGGYVATTAGFMTLTLAVMLIVSLKL</sequence>
<dbReference type="RefSeq" id="WP_063179237.1">
    <property type="nucleotide sequence ID" value="NZ_LQRA01000044.1"/>
</dbReference>
<dbReference type="Proteomes" id="UP000076563">
    <property type="component" value="Unassembled WGS sequence"/>
</dbReference>
<evidence type="ECO:0000256" key="1">
    <source>
        <dbReference type="SAM" id="Phobius"/>
    </source>
</evidence>
<organism evidence="2 3">
    <name type="scientific">Paenibacillus elgii</name>
    <dbReference type="NCBI Taxonomy" id="189691"/>
    <lineage>
        <taxon>Bacteria</taxon>
        <taxon>Bacillati</taxon>
        <taxon>Bacillota</taxon>
        <taxon>Bacilli</taxon>
        <taxon>Bacillales</taxon>
        <taxon>Paenibacillaceae</taxon>
        <taxon>Paenibacillus</taxon>
    </lineage>
</organism>
<evidence type="ECO:0000313" key="3">
    <source>
        <dbReference type="Proteomes" id="UP000076563"/>
    </source>
</evidence>
<dbReference type="AlphaFoldDB" id="A0A161U6L0"/>
<comment type="caution">
    <text evidence="2">The sequence shown here is derived from an EMBL/GenBank/DDBJ whole genome shotgun (WGS) entry which is preliminary data.</text>
</comment>
<keyword evidence="1" id="KW-1133">Transmembrane helix</keyword>
<keyword evidence="1" id="KW-0472">Membrane</keyword>
<gene>
    <name evidence="2" type="ORF">AV654_01540</name>
</gene>
<evidence type="ECO:0000313" key="2">
    <source>
        <dbReference type="EMBL" id="KZE81206.1"/>
    </source>
</evidence>
<feature type="transmembrane region" description="Helical" evidence="1">
    <location>
        <begin position="6"/>
        <end position="29"/>
    </location>
</feature>